<dbReference type="AlphaFoldDB" id="A0A0C2VHK1"/>
<name>A0A0C2VHK1_RHOER</name>
<proteinExistence type="predicted"/>
<protein>
    <submittedName>
        <fullName evidence="1">Uncharacterized protein</fullName>
    </submittedName>
</protein>
<sequence length="231" mass="26053">MSERINSAYVLSTPQWDAHVLRSGQVLRLAGEQIPDLVLREKLDALNRPERSRSEQLIRSRDLPDWRRLPQADSNLRASYDISLPFPADPSLDLRLTNLQLFRTGLAFHVVAHEPTPEEMPSLAQPSNEQMNFGSRIKPGEPHRIRLIVDTITGPILANSTHPGDYPDDPNEPWLYSGRSWRGIAENLFGITTGGEYFLSPPPQGPLWITVSYPEFGLAPTTIEFELPQLL</sequence>
<accession>A0A0C2VHK1</accession>
<evidence type="ECO:0000313" key="1">
    <source>
        <dbReference type="EMBL" id="KAB2584250.1"/>
    </source>
</evidence>
<reference evidence="1 2" key="1">
    <citation type="journal article" date="2017" name="Poromechanics V (2013)">
        <title>Genomic Characterization of the Arsenic-Tolerant Actinobacterium, &lt;i&gt;Rhodococcus erythropolis&lt;/i&gt; S43.</title>
        <authorList>
            <person name="Retamal-Morales G."/>
            <person name="Mehnert M."/>
            <person name="Schwabe R."/>
            <person name="Tischler D."/>
            <person name="Schloemann M."/>
            <person name="Levican G.J."/>
        </authorList>
    </citation>
    <scope>NUCLEOTIDE SEQUENCE [LARGE SCALE GENOMIC DNA]</scope>
    <source>
        <strain evidence="1 2">S43</strain>
    </source>
</reference>
<gene>
    <name evidence="1" type="ORF">BS297_16505</name>
</gene>
<dbReference type="EMBL" id="MRBO01000455">
    <property type="protein sequence ID" value="KAB2584250.1"/>
    <property type="molecule type" value="Genomic_DNA"/>
</dbReference>
<comment type="caution">
    <text evidence="1">The sequence shown here is derived from an EMBL/GenBank/DDBJ whole genome shotgun (WGS) entry which is preliminary data.</text>
</comment>
<organism evidence="1 2">
    <name type="scientific">Rhodococcus erythropolis</name>
    <name type="common">Arthrobacter picolinophilus</name>
    <dbReference type="NCBI Taxonomy" id="1833"/>
    <lineage>
        <taxon>Bacteria</taxon>
        <taxon>Bacillati</taxon>
        <taxon>Actinomycetota</taxon>
        <taxon>Actinomycetes</taxon>
        <taxon>Mycobacteriales</taxon>
        <taxon>Nocardiaceae</taxon>
        <taxon>Rhodococcus</taxon>
        <taxon>Rhodococcus erythropolis group</taxon>
    </lineage>
</organism>
<dbReference type="Proteomes" id="UP000325576">
    <property type="component" value="Unassembled WGS sequence"/>
</dbReference>
<evidence type="ECO:0000313" key="2">
    <source>
        <dbReference type="Proteomes" id="UP000325576"/>
    </source>
</evidence>